<evidence type="ECO:0000256" key="9">
    <source>
        <dbReference type="PROSITE-ProRule" id="PRU00043"/>
    </source>
</evidence>
<reference evidence="11" key="1">
    <citation type="journal article" date="2020" name="bioRxiv">
        <title>Chromosome-level reference genome of the European wasp spider Argiope bruennichi: a resource for studies on range expansion and evolutionary adaptation.</title>
        <authorList>
            <person name="Sheffer M.M."/>
            <person name="Hoppe A."/>
            <person name="Krehenwinkel H."/>
            <person name="Uhl G."/>
            <person name="Kuss A.W."/>
            <person name="Jensen L."/>
            <person name="Jensen C."/>
            <person name="Gillespie R.G."/>
            <person name="Hoff K.J."/>
            <person name="Prost S."/>
        </authorList>
    </citation>
    <scope>NUCLEOTIDE SEQUENCE</scope>
</reference>
<organism evidence="11 12">
    <name type="scientific">Argiope bruennichi</name>
    <name type="common">Wasp spider</name>
    <name type="synonym">Aranea bruennichi</name>
    <dbReference type="NCBI Taxonomy" id="94029"/>
    <lineage>
        <taxon>Eukaryota</taxon>
        <taxon>Metazoa</taxon>
        <taxon>Ecdysozoa</taxon>
        <taxon>Arthropoda</taxon>
        <taxon>Chelicerata</taxon>
        <taxon>Arachnida</taxon>
        <taxon>Araneae</taxon>
        <taxon>Araneomorphae</taxon>
        <taxon>Entelegynae</taxon>
        <taxon>Araneoidea</taxon>
        <taxon>Araneidae</taxon>
        <taxon>Argiope</taxon>
    </lineage>
</organism>
<evidence type="ECO:0000256" key="8">
    <source>
        <dbReference type="ARBA" id="ARBA00023180"/>
    </source>
</evidence>
<keyword evidence="12" id="KW-1185">Reference proteome</keyword>
<keyword evidence="5" id="KW-0130">Cell adhesion</keyword>
<dbReference type="GO" id="GO:0008013">
    <property type="term" value="F:beta-catenin binding"/>
    <property type="evidence" value="ECO:0007669"/>
    <property type="project" value="TreeGrafter"/>
</dbReference>
<keyword evidence="7" id="KW-0472">Membrane</keyword>
<dbReference type="FunFam" id="2.60.40.60:FF:000116">
    <property type="entry name" value="Dachsous cadherin-related 2"/>
    <property type="match status" value="1"/>
</dbReference>
<dbReference type="PANTHER" id="PTHR24027:SF438">
    <property type="entry name" value="CADHERIN 23"/>
    <property type="match status" value="1"/>
</dbReference>
<dbReference type="GO" id="GO:0007156">
    <property type="term" value="P:homophilic cell adhesion via plasma membrane adhesion molecules"/>
    <property type="evidence" value="ECO:0007669"/>
    <property type="project" value="InterPro"/>
</dbReference>
<dbReference type="AlphaFoldDB" id="A0A8T0EF57"/>
<name>A0A8T0EF57_ARGBR</name>
<evidence type="ECO:0000313" key="12">
    <source>
        <dbReference type="Proteomes" id="UP000807504"/>
    </source>
</evidence>
<keyword evidence="3" id="KW-0677">Repeat</keyword>
<evidence type="ECO:0000313" key="11">
    <source>
        <dbReference type="EMBL" id="KAF8770615.1"/>
    </source>
</evidence>
<evidence type="ECO:0000256" key="1">
    <source>
        <dbReference type="ARBA" id="ARBA00004370"/>
    </source>
</evidence>
<comment type="subcellular location">
    <subcellularLocation>
        <location evidence="1">Membrane</location>
    </subcellularLocation>
</comment>
<dbReference type="SMART" id="SM00112">
    <property type="entry name" value="CA"/>
    <property type="match status" value="2"/>
</dbReference>
<keyword evidence="4 9" id="KW-0106">Calcium</keyword>
<dbReference type="EMBL" id="JABXBU010002228">
    <property type="protein sequence ID" value="KAF8770615.1"/>
    <property type="molecule type" value="Genomic_DNA"/>
</dbReference>
<dbReference type="InterPro" id="IPR039808">
    <property type="entry name" value="Cadherin"/>
</dbReference>
<sequence>MVELWRNIVDYRMVELWWNMVEYRMVEWWWNMVEYRMVELWWNMVEYKIVELWQNMVEYRMVELWRDMVEYRMVELWQNIVEYRKLAFRNPLHDPRVYEGAPPGIHVHTVHAYDPGRKSVMYNLLDVRDHTYFSMDSSSGNISTAKTIDKKVGDTYEIIAVAISQGETKLRQLQITVTDFNIHPPVFEHDVYRGELHVRSKVGVTVLRVRALDDDPVPYNAEVYYKLDEPKDPRGRFSMDPNTGVLTLARSLEMSPSEPIVELGVTAVDGGSPKRSDYARIEVLIKTISVSIRLQIVRY</sequence>
<dbReference type="GO" id="GO:0016342">
    <property type="term" value="C:catenin complex"/>
    <property type="evidence" value="ECO:0007669"/>
    <property type="project" value="TreeGrafter"/>
</dbReference>
<keyword evidence="8" id="KW-0325">Glycoprotein</keyword>
<keyword evidence="6" id="KW-1133">Transmembrane helix</keyword>
<keyword evidence="11" id="KW-0675">Receptor</keyword>
<evidence type="ECO:0000256" key="4">
    <source>
        <dbReference type="ARBA" id="ARBA00022837"/>
    </source>
</evidence>
<dbReference type="GO" id="GO:0005509">
    <property type="term" value="F:calcium ion binding"/>
    <property type="evidence" value="ECO:0007669"/>
    <property type="project" value="UniProtKB-UniRule"/>
</dbReference>
<dbReference type="InterPro" id="IPR015919">
    <property type="entry name" value="Cadherin-like_sf"/>
</dbReference>
<dbReference type="PROSITE" id="PS50268">
    <property type="entry name" value="CADHERIN_2"/>
    <property type="match status" value="2"/>
</dbReference>
<dbReference type="Pfam" id="PF00028">
    <property type="entry name" value="Cadherin"/>
    <property type="match status" value="2"/>
</dbReference>
<accession>A0A8T0EF57</accession>
<comment type="caution">
    <text evidence="11">The sequence shown here is derived from an EMBL/GenBank/DDBJ whole genome shotgun (WGS) entry which is preliminary data.</text>
</comment>
<evidence type="ECO:0000259" key="10">
    <source>
        <dbReference type="PROSITE" id="PS50268"/>
    </source>
</evidence>
<evidence type="ECO:0000256" key="6">
    <source>
        <dbReference type="ARBA" id="ARBA00022989"/>
    </source>
</evidence>
<dbReference type="Gene3D" id="2.60.40.60">
    <property type="entry name" value="Cadherins"/>
    <property type="match status" value="2"/>
</dbReference>
<dbReference type="GO" id="GO:0045296">
    <property type="term" value="F:cadherin binding"/>
    <property type="evidence" value="ECO:0007669"/>
    <property type="project" value="TreeGrafter"/>
</dbReference>
<reference evidence="11" key="2">
    <citation type="submission" date="2020-06" db="EMBL/GenBank/DDBJ databases">
        <authorList>
            <person name="Sheffer M."/>
        </authorList>
    </citation>
    <scope>NUCLEOTIDE SEQUENCE</scope>
</reference>
<protein>
    <submittedName>
        <fullName evidence="11">Cadherin EGF LAG seven-pass G-type receptor 2 like protein</fullName>
    </submittedName>
</protein>
<dbReference type="GO" id="GO:0016477">
    <property type="term" value="P:cell migration"/>
    <property type="evidence" value="ECO:0007669"/>
    <property type="project" value="TreeGrafter"/>
</dbReference>
<gene>
    <name evidence="11" type="ORF">HNY73_018121</name>
</gene>
<dbReference type="PRINTS" id="PR00205">
    <property type="entry name" value="CADHERIN"/>
</dbReference>
<proteinExistence type="predicted"/>
<dbReference type="PANTHER" id="PTHR24027">
    <property type="entry name" value="CADHERIN-23"/>
    <property type="match status" value="1"/>
</dbReference>
<dbReference type="InterPro" id="IPR002126">
    <property type="entry name" value="Cadherin-like_dom"/>
</dbReference>
<evidence type="ECO:0000256" key="3">
    <source>
        <dbReference type="ARBA" id="ARBA00022737"/>
    </source>
</evidence>
<feature type="domain" description="Cadherin" evidence="10">
    <location>
        <begin position="89"/>
        <end position="187"/>
    </location>
</feature>
<feature type="domain" description="Cadherin" evidence="10">
    <location>
        <begin position="188"/>
        <end position="285"/>
    </location>
</feature>
<evidence type="ECO:0000256" key="5">
    <source>
        <dbReference type="ARBA" id="ARBA00022889"/>
    </source>
</evidence>
<evidence type="ECO:0000256" key="7">
    <source>
        <dbReference type="ARBA" id="ARBA00023136"/>
    </source>
</evidence>
<dbReference type="SUPFAM" id="SSF49313">
    <property type="entry name" value="Cadherin-like"/>
    <property type="match status" value="2"/>
</dbReference>
<dbReference type="Proteomes" id="UP000807504">
    <property type="component" value="Unassembled WGS sequence"/>
</dbReference>
<keyword evidence="2" id="KW-0812">Transmembrane</keyword>
<dbReference type="CDD" id="cd11304">
    <property type="entry name" value="Cadherin_repeat"/>
    <property type="match status" value="2"/>
</dbReference>
<evidence type="ECO:0000256" key="2">
    <source>
        <dbReference type="ARBA" id="ARBA00022692"/>
    </source>
</evidence>